<feature type="region of interest" description="Disordered" evidence="1">
    <location>
        <begin position="1"/>
        <end position="30"/>
    </location>
</feature>
<name>A0A2G9URE4_TELCI</name>
<sequence length="242" mass="27798">FSVSNRTTNSGKLVASSSPPPSPKAERRSRQTALLDILKDVKSSLDALKARDEERADELRNIRRLVDERGKEVDLLRGMFADYIGKDCPQSSDSKVYPLTKREEDRYRPDANRDKSSRIPSPQCRSKRLYSPPPRNATKVLRTGYADRRRDADKFESSRWRDSPGRTDRVRETAAEQAKHREEVKRREPRGAKFTEKVTVERSIRCSPPELAQYSVDTRRNAGDLNDSDVEDERIGRKYGSE</sequence>
<dbReference type="AlphaFoldDB" id="A0A2G9URE4"/>
<protein>
    <submittedName>
        <fullName evidence="2">Uncharacterized protein</fullName>
    </submittedName>
</protein>
<organism evidence="2 3">
    <name type="scientific">Teladorsagia circumcincta</name>
    <name type="common">Brown stomach worm</name>
    <name type="synonym">Ostertagia circumcincta</name>
    <dbReference type="NCBI Taxonomy" id="45464"/>
    <lineage>
        <taxon>Eukaryota</taxon>
        <taxon>Metazoa</taxon>
        <taxon>Ecdysozoa</taxon>
        <taxon>Nematoda</taxon>
        <taxon>Chromadorea</taxon>
        <taxon>Rhabditida</taxon>
        <taxon>Rhabditina</taxon>
        <taxon>Rhabditomorpha</taxon>
        <taxon>Strongyloidea</taxon>
        <taxon>Trichostrongylidae</taxon>
        <taxon>Teladorsagia</taxon>
    </lineage>
</organism>
<proteinExistence type="predicted"/>
<dbReference type="Proteomes" id="UP000230423">
    <property type="component" value="Unassembled WGS sequence"/>
</dbReference>
<evidence type="ECO:0000256" key="1">
    <source>
        <dbReference type="SAM" id="MobiDB-lite"/>
    </source>
</evidence>
<feature type="compositionally biased region" description="Polar residues" evidence="1">
    <location>
        <begin position="1"/>
        <end position="11"/>
    </location>
</feature>
<gene>
    <name evidence="2" type="ORF">TELCIR_05353</name>
</gene>
<feature type="compositionally biased region" description="Basic and acidic residues" evidence="1">
    <location>
        <begin position="145"/>
        <end position="204"/>
    </location>
</feature>
<accession>A0A2G9URE4</accession>
<evidence type="ECO:0000313" key="2">
    <source>
        <dbReference type="EMBL" id="PIO72713.1"/>
    </source>
</evidence>
<feature type="non-terminal residue" evidence="2">
    <location>
        <position position="1"/>
    </location>
</feature>
<reference evidence="2 3" key="1">
    <citation type="submission" date="2015-09" db="EMBL/GenBank/DDBJ databases">
        <title>Draft genome of the parasitic nematode Teladorsagia circumcincta isolate WARC Sus (inbred).</title>
        <authorList>
            <person name="Mitreva M."/>
        </authorList>
    </citation>
    <scope>NUCLEOTIDE SEQUENCE [LARGE SCALE GENOMIC DNA]</scope>
    <source>
        <strain evidence="2 3">S</strain>
    </source>
</reference>
<dbReference type="OrthoDB" id="5824098at2759"/>
<keyword evidence="3" id="KW-1185">Reference proteome</keyword>
<feature type="compositionally biased region" description="Basic and acidic residues" evidence="1">
    <location>
        <begin position="100"/>
        <end position="117"/>
    </location>
</feature>
<feature type="region of interest" description="Disordered" evidence="1">
    <location>
        <begin position="84"/>
        <end position="242"/>
    </location>
</feature>
<dbReference type="EMBL" id="KZ345613">
    <property type="protein sequence ID" value="PIO72713.1"/>
    <property type="molecule type" value="Genomic_DNA"/>
</dbReference>
<evidence type="ECO:0000313" key="3">
    <source>
        <dbReference type="Proteomes" id="UP000230423"/>
    </source>
</evidence>
<feature type="compositionally biased region" description="Basic and acidic residues" evidence="1">
    <location>
        <begin position="233"/>
        <end position="242"/>
    </location>
</feature>